<dbReference type="CDD" id="cd17535">
    <property type="entry name" value="REC_NarL-like"/>
    <property type="match status" value="1"/>
</dbReference>
<keyword evidence="2" id="KW-0238">DNA-binding</keyword>
<dbReference type="PROSITE" id="PS50043">
    <property type="entry name" value="HTH_LUXR_2"/>
    <property type="match status" value="1"/>
</dbReference>
<protein>
    <submittedName>
        <fullName evidence="5">Two-component response regulator (YvqE) responding to cell wall stress</fullName>
    </submittedName>
</protein>
<dbReference type="Pfam" id="PF00072">
    <property type="entry name" value="Response_reg"/>
    <property type="match status" value="1"/>
</dbReference>
<dbReference type="CDD" id="cd06170">
    <property type="entry name" value="LuxR_C_like"/>
    <property type="match status" value="1"/>
</dbReference>
<proteinExistence type="predicted"/>
<dbReference type="SMART" id="SM00421">
    <property type="entry name" value="HTH_LUXR"/>
    <property type="match status" value="1"/>
</dbReference>
<comment type="caution">
    <text evidence="5">The sequence shown here is derived from an EMBL/GenBank/DDBJ whole genome shotgun (WGS) entry which is preliminary data.</text>
</comment>
<dbReference type="Gene3D" id="3.40.50.2300">
    <property type="match status" value="1"/>
</dbReference>
<reference evidence="5" key="1">
    <citation type="submission" date="2009-10" db="EMBL/GenBank/DDBJ databases">
        <title>Diversity of trophic interactions inside an arsenic-rich microbial ecosystem.</title>
        <authorList>
            <person name="Bertin P.N."/>
            <person name="Heinrich-Salmeron A."/>
            <person name="Pelletier E."/>
            <person name="Goulhen-Chollet F."/>
            <person name="Arsene-Ploetze F."/>
            <person name="Gallien S."/>
            <person name="Calteau A."/>
            <person name="Vallenet D."/>
            <person name="Casiot C."/>
            <person name="Chane-Woon-Ming B."/>
            <person name="Giloteaux L."/>
            <person name="Barakat M."/>
            <person name="Bonnefoy V."/>
            <person name="Bruneel O."/>
            <person name="Chandler M."/>
            <person name="Cleiss J."/>
            <person name="Duran R."/>
            <person name="Elbaz-Poulichet F."/>
            <person name="Fonknechten N."/>
            <person name="Lauga B."/>
            <person name="Mornico D."/>
            <person name="Ortet P."/>
            <person name="Schaeffer C."/>
            <person name="Siguier P."/>
            <person name="Alexander Thil Smith A."/>
            <person name="Van Dorsselaer A."/>
            <person name="Weissenbach J."/>
            <person name="Medigue C."/>
            <person name="Le Paslier D."/>
        </authorList>
    </citation>
    <scope>NUCLEOTIDE SEQUENCE</scope>
</reference>
<evidence type="ECO:0000313" key="5">
    <source>
        <dbReference type="EMBL" id="CBH74283.1"/>
    </source>
</evidence>
<dbReference type="GO" id="GO:0003677">
    <property type="term" value="F:DNA binding"/>
    <property type="evidence" value="ECO:0007669"/>
    <property type="project" value="UniProtKB-KW"/>
</dbReference>
<dbReference type="InterPro" id="IPR000792">
    <property type="entry name" value="Tscrpt_reg_LuxR_C"/>
</dbReference>
<dbReference type="InterPro" id="IPR039420">
    <property type="entry name" value="WalR-like"/>
</dbReference>
<dbReference type="InterPro" id="IPR016032">
    <property type="entry name" value="Sig_transdc_resp-reg_C-effctor"/>
</dbReference>
<feature type="domain" description="Response regulatory" evidence="4">
    <location>
        <begin position="5"/>
        <end position="120"/>
    </location>
</feature>
<dbReference type="PRINTS" id="PR00038">
    <property type="entry name" value="HTHLUXR"/>
</dbReference>
<dbReference type="SMART" id="SM00448">
    <property type="entry name" value="REC"/>
    <property type="match status" value="1"/>
</dbReference>
<dbReference type="PANTHER" id="PTHR43214">
    <property type="entry name" value="TWO-COMPONENT RESPONSE REGULATOR"/>
    <property type="match status" value="1"/>
</dbReference>
<dbReference type="GO" id="GO:0000160">
    <property type="term" value="P:phosphorelay signal transduction system"/>
    <property type="evidence" value="ECO:0007669"/>
    <property type="project" value="InterPro"/>
</dbReference>
<dbReference type="PANTHER" id="PTHR43214:SF43">
    <property type="entry name" value="TWO-COMPONENT RESPONSE REGULATOR"/>
    <property type="match status" value="1"/>
</dbReference>
<gene>
    <name evidence="5" type="primary">liaR</name>
    <name evidence="5" type="ORF">CARN1_2170</name>
</gene>
<name>E6PCU9_9ZZZZ</name>
<sequence>MSALRVVVVEDHALTRMGLCATLAAADIEVVGEAGDGPTGRDLIMRERPDVAIVDIGLPGIDGIELTEELRAMKSTVHIVILTMVDEEPDVLAALAAGADAYCLKSGAPERLIEAIRVAAEGGAYFDPRIAHIVLRQFTTVPGERIESPLSPRETEILRLIAEGVGNAEIAERLVVSLGTVKSHIRDTLIKLSASDRTQAAVIALRRGFI</sequence>
<dbReference type="InterPro" id="IPR011006">
    <property type="entry name" value="CheY-like_superfamily"/>
</dbReference>
<dbReference type="PROSITE" id="PS50110">
    <property type="entry name" value="RESPONSE_REGULATORY"/>
    <property type="match status" value="1"/>
</dbReference>
<evidence type="ECO:0000259" key="4">
    <source>
        <dbReference type="PROSITE" id="PS50110"/>
    </source>
</evidence>
<organism evidence="5">
    <name type="scientific">mine drainage metagenome</name>
    <dbReference type="NCBI Taxonomy" id="410659"/>
    <lineage>
        <taxon>unclassified sequences</taxon>
        <taxon>metagenomes</taxon>
        <taxon>ecological metagenomes</taxon>
    </lineage>
</organism>
<dbReference type="GO" id="GO:0006355">
    <property type="term" value="P:regulation of DNA-templated transcription"/>
    <property type="evidence" value="ECO:0007669"/>
    <property type="project" value="InterPro"/>
</dbReference>
<accession>E6PCU9</accession>
<evidence type="ECO:0000259" key="3">
    <source>
        <dbReference type="PROSITE" id="PS50043"/>
    </source>
</evidence>
<dbReference type="EMBL" id="CABL01000001">
    <property type="protein sequence ID" value="CBH74283.1"/>
    <property type="molecule type" value="Genomic_DNA"/>
</dbReference>
<feature type="domain" description="HTH luxR-type" evidence="3">
    <location>
        <begin position="143"/>
        <end position="208"/>
    </location>
</feature>
<dbReference type="InterPro" id="IPR058245">
    <property type="entry name" value="NreC/VraR/RcsB-like_REC"/>
</dbReference>
<dbReference type="AlphaFoldDB" id="E6PCU9"/>
<dbReference type="SUPFAM" id="SSF52172">
    <property type="entry name" value="CheY-like"/>
    <property type="match status" value="1"/>
</dbReference>
<dbReference type="Pfam" id="PF00196">
    <property type="entry name" value="GerE"/>
    <property type="match status" value="1"/>
</dbReference>
<evidence type="ECO:0000256" key="1">
    <source>
        <dbReference type="ARBA" id="ARBA00022553"/>
    </source>
</evidence>
<dbReference type="SUPFAM" id="SSF46894">
    <property type="entry name" value="C-terminal effector domain of the bipartite response regulators"/>
    <property type="match status" value="1"/>
</dbReference>
<evidence type="ECO:0000256" key="2">
    <source>
        <dbReference type="ARBA" id="ARBA00023125"/>
    </source>
</evidence>
<dbReference type="InterPro" id="IPR001789">
    <property type="entry name" value="Sig_transdc_resp-reg_receiver"/>
</dbReference>
<keyword evidence="1" id="KW-0597">Phosphoprotein</keyword>